<evidence type="ECO:0000259" key="1">
    <source>
        <dbReference type="PROSITE" id="PS50878"/>
    </source>
</evidence>
<comment type="caution">
    <text evidence="2">The sequence shown here is derived from an EMBL/GenBank/DDBJ whole genome shotgun (WGS) entry which is preliminary data.</text>
</comment>
<keyword evidence="3" id="KW-1185">Reference proteome</keyword>
<accession>A0AAN8K1Y0</accession>
<dbReference type="InterPro" id="IPR043502">
    <property type="entry name" value="DNA/RNA_pol_sf"/>
</dbReference>
<dbReference type="SUPFAM" id="SSF56672">
    <property type="entry name" value="DNA/RNA polymerases"/>
    <property type="match status" value="1"/>
</dbReference>
<sequence>MLTSGLVIDKDIFKVASRAYNKRLCNIKTNFHQTQIAEADSKKLFAIDLSGNKKSTSSVLPDTDPTLLPDLFANFFINKIESIRTNFSPVPDISDINSGHEFRLSLSSNFHSFRPLCVGEVVALVRKVSSKTCSIDPMPTNLVKECIDILAPTLACIVNTSFRTGVYPEACKQAIVRPLIKKIGLDKETFKNYRPVSNCTFLDKYLEKAALAQLHHYFKEHRLYGKFQSAYREGHSTETALLRVMNDILRALDKKQDLILILLDLSAAFNTIDHSILISRLQAYFVITGTALKWLTSYLTGRTQKVAVGSFLSEEHILCYGVPQGSVLGPVLFPLYMAPLEDIIEKHGLNSVIYADDTRLYIACDSPKDCSVINCIEQCVDEIRSWMGSNMLSLNDNKTEIVCFSSRCKDVGIPPSNCAVRIGDVLVTAANSVRNLGVMMDSTGTMDTYITSLCKEASHSLWRIGRIRKFLDQANTEKLIHAFVSSGLVIACSTPVMVTNLKSFNTFRIQQHV</sequence>
<organism evidence="2 3">
    <name type="scientific">Patella caerulea</name>
    <name type="common">Rayed Mediterranean limpet</name>
    <dbReference type="NCBI Taxonomy" id="87958"/>
    <lineage>
        <taxon>Eukaryota</taxon>
        <taxon>Metazoa</taxon>
        <taxon>Spiralia</taxon>
        <taxon>Lophotrochozoa</taxon>
        <taxon>Mollusca</taxon>
        <taxon>Gastropoda</taxon>
        <taxon>Patellogastropoda</taxon>
        <taxon>Patelloidea</taxon>
        <taxon>Patellidae</taxon>
        <taxon>Patella</taxon>
    </lineage>
</organism>
<evidence type="ECO:0000313" key="3">
    <source>
        <dbReference type="Proteomes" id="UP001347796"/>
    </source>
</evidence>
<dbReference type="Pfam" id="PF00078">
    <property type="entry name" value="RVT_1"/>
    <property type="match status" value="1"/>
</dbReference>
<evidence type="ECO:0000313" key="2">
    <source>
        <dbReference type="EMBL" id="KAK6191168.1"/>
    </source>
</evidence>
<protein>
    <recommendedName>
        <fullName evidence="1">Reverse transcriptase domain-containing protein</fullName>
    </recommendedName>
</protein>
<dbReference type="PROSITE" id="PS50878">
    <property type="entry name" value="RT_POL"/>
    <property type="match status" value="1"/>
</dbReference>
<dbReference type="AlphaFoldDB" id="A0AAN8K1Y0"/>
<gene>
    <name evidence="2" type="ORF">SNE40_002907</name>
</gene>
<dbReference type="CDD" id="cd01650">
    <property type="entry name" value="RT_nLTR_like"/>
    <property type="match status" value="1"/>
</dbReference>
<feature type="domain" description="Reverse transcriptase" evidence="1">
    <location>
        <begin position="160"/>
        <end position="440"/>
    </location>
</feature>
<dbReference type="InterPro" id="IPR000477">
    <property type="entry name" value="RT_dom"/>
</dbReference>
<dbReference type="PANTHER" id="PTHR33332">
    <property type="entry name" value="REVERSE TRANSCRIPTASE DOMAIN-CONTAINING PROTEIN"/>
    <property type="match status" value="1"/>
</dbReference>
<dbReference type="Proteomes" id="UP001347796">
    <property type="component" value="Unassembled WGS sequence"/>
</dbReference>
<dbReference type="EMBL" id="JAZGQO010000002">
    <property type="protein sequence ID" value="KAK6191168.1"/>
    <property type="molecule type" value="Genomic_DNA"/>
</dbReference>
<name>A0AAN8K1Y0_PATCE</name>
<proteinExistence type="predicted"/>
<reference evidence="2 3" key="1">
    <citation type="submission" date="2024-01" db="EMBL/GenBank/DDBJ databases">
        <title>The genome of the rayed Mediterranean limpet Patella caerulea (Linnaeus, 1758).</title>
        <authorList>
            <person name="Anh-Thu Weber A."/>
            <person name="Halstead-Nussloch G."/>
        </authorList>
    </citation>
    <scope>NUCLEOTIDE SEQUENCE [LARGE SCALE GENOMIC DNA]</scope>
    <source>
        <strain evidence="2">AATW-2023a</strain>
        <tissue evidence="2">Whole specimen</tissue>
    </source>
</reference>